<reference evidence="1" key="1">
    <citation type="submission" date="2020-04" db="EMBL/GenBank/DDBJ databases">
        <authorList>
            <person name="Sombolestani A."/>
        </authorList>
    </citation>
    <scope>NUCLEOTIDE SEQUENCE</scope>
    <source>
        <strain evidence="1">R-71646</strain>
    </source>
</reference>
<sequence>MLATLASNDNGHQTMIAQWNRQAIEGMAVTFFGQPPVEAVVSLADVEKPHSKSGQLGRTGFFHMAMMRCSKVPNFVAITHRFGRTFCTIKPLVQNHAGNIEPQTQLL</sequence>
<dbReference type="EMBL" id="JABCQF010000009">
    <property type="protein sequence ID" value="MBF0883535.1"/>
    <property type="molecule type" value="Genomic_DNA"/>
</dbReference>
<keyword evidence="2" id="KW-1185">Reference proteome</keyword>
<comment type="caution">
    <text evidence="1">The sequence shown here is derived from an EMBL/GenBank/DDBJ whole genome shotgun (WGS) entry which is preliminary data.</text>
</comment>
<dbReference type="Proteomes" id="UP000644588">
    <property type="component" value="Unassembled WGS sequence"/>
</dbReference>
<name>A0ABR9YP16_9PROT</name>
<organism evidence="1 2">
    <name type="scientific">Gluconobacter potus</name>
    <dbReference type="NCBI Taxonomy" id="2724927"/>
    <lineage>
        <taxon>Bacteria</taxon>
        <taxon>Pseudomonadati</taxon>
        <taxon>Pseudomonadota</taxon>
        <taxon>Alphaproteobacteria</taxon>
        <taxon>Acetobacterales</taxon>
        <taxon>Acetobacteraceae</taxon>
        <taxon>Gluconobacter</taxon>
    </lineage>
</organism>
<evidence type="ECO:0008006" key="3">
    <source>
        <dbReference type="Google" id="ProtNLM"/>
    </source>
</evidence>
<accession>A0ABR9YP16</accession>
<reference evidence="1" key="2">
    <citation type="submission" date="2020-11" db="EMBL/GenBank/DDBJ databases">
        <title>Description of novel Gluconobacter species.</title>
        <authorList>
            <person name="Cleenwerck I."/>
            <person name="Cnockaert M."/>
            <person name="Borremans W."/>
            <person name="Wieme A.D."/>
            <person name="De Vuyst L."/>
            <person name="Vandamme P."/>
        </authorList>
    </citation>
    <scope>NUCLEOTIDE SEQUENCE</scope>
    <source>
        <strain evidence="1">R-71646</strain>
    </source>
</reference>
<proteinExistence type="predicted"/>
<protein>
    <recommendedName>
        <fullName evidence="3">Transposase</fullName>
    </recommendedName>
</protein>
<gene>
    <name evidence="1" type="ORF">HKD31_12395</name>
</gene>
<evidence type="ECO:0000313" key="2">
    <source>
        <dbReference type="Proteomes" id="UP000644588"/>
    </source>
</evidence>
<evidence type="ECO:0000313" key="1">
    <source>
        <dbReference type="EMBL" id="MBF0883535.1"/>
    </source>
</evidence>